<dbReference type="GO" id="GO:1903509">
    <property type="term" value="P:liposaccharide metabolic process"/>
    <property type="evidence" value="ECO:0007669"/>
    <property type="project" value="UniProtKB-ARBA"/>
</dbReference>
<evidence type="ECO:0000313" key="4">
    <source>
        <dbReference type="EMBL" id="KDE97706.1"/>
    </source>
</evidence>
<dbReference type="RefSeq" id="WP_036338329.1">
    <property type="nucleotide sequence ID" value="NZ_JALN02000001.1"/>
</dbReference>
<dbReference type="GO" id="GO:1901137">
    <property type="term" value="P:carbohydrate derivative biosynthetic process"/>
    <property type="evidence" value="ECO:0007669"/>
    <property type="project" value="UniProtKB-ARBA"/>
</dbReference>
<evidence type="ECO:0000259" key="3">
    <source>
        <dbReference type="Pfam" id="PF13439"/>
    </source>
</evidence>
<dbReference type="OrthoDB" id="5240531at2"/>
<gene>
    <name evidence="4" type="ORF">Y900_001830</name>
</gene>
<comment type="caution">
    <text evidence="4">The sequence shown here is derived from an EMBL/GenBank/DDBJ whole genome shotgun (WGS) entry which is preliminary data.</text>
</comment>
<reference evidence="4" key="1">
    <citation type="submission" date="2014-05" db="EMBL/GenBank/DDBJ databases">
        <title>Genome sequence of Mycobacterium aromaticivorans strain JS19b1T (= DSM 45407T).</title>
        <authorList>
            <person name="Kwak Y."/>
            <person name="Park G.-S."/>
            <person name="Li Q.X."/>
            <person name="Lee S.-E."/>
            <person name="Shin J.-H."/>
        </authorList>
    </citation>
    <scope>NUCLEOTIDE SEQUENCE [LARGE SCALE GENOMIC DNA]</scope>
    <source>
        <strain evidence="4">JS19b1</strain>
    </source>
</reference>
<name>A0A064CDD8_9MYCO</name>
<keyword evidence="5" id="KW-1185">Reference proteome</keyword>
<dbReference type="Pfam" id="PF13439">
    <property type="entry name" value="Glyco_transf_4"/>
    <property type="match status" value="1"/>
</dbReference>
<dbReference type="Gene3D" id="3.40.50.2000">
    <property type="entry name" value="Glycogen Phosphorylase B"/>
    <property type="match status" value="2"/>
</dbReference>
<dbReference type="PANTHER" id="PTHR45947">
    <property type="entry name" value="SULFOQUINOVOSYL TRANSFERASE SQD2"/>
    <property type="match status" value="1"/>
</dbReference>
<protein>
    <submittedName>
        <fullName evidence="4">GDP-mannose-dependent alpha-(1-2)-phosphatidylinositol mannosyltransferase</fullName>
    </submittedName>
</protein>
<feature type="domain" description="Glycosyltransferase subfamily 4-like N-terminal" evidence="3">
    <location>
        <begin position="14"/>
        <end position="173"/>
    </location>
</feature>
<dbReference type="SUPFAM" id="SSF53756">
    <property type="entry name" value="UDP-Glycosyltransferase/glycogen phosphorylase"/>
    <property type="match status" value="1"/>
</dbReference>
<organism evidence="4 5">
    <name type="scientific">Mycolicibacterium aromaticivorans JS19b1 = JCM 16368</name>
    <dbReference type="NCBI Taxonomy" id="1440774"/>
    <lineage>
        <taxon>Bacteria</taxon>
        <taxon>Bacillati</taxon>
        <taxon>Actinomycetota</taxon>
        <taxon>Actinomycetes</taxon>
        <taxon>Mycobacteriales</taxon>
        <taxon>Mycobacteriaceae</taxon>
        <taxon>Mycolicibacterium</taxon>
    </lineage>
</organism>
<dbReference type="EMBL" id="JALN02000001">
    <property type="protein sequence ID" value="KDE97706.1"/>
    <property type="molecule type" value="Genomic_DNA"/>
</dbReference>
<dbReference type="AlphaFoldDB" id="A0A064CDD8"/>
<keyword evidence="1 4" id="KW-0328">Glycosyltransferase</keyword>
<accession>A0A064CDD8</accession>
<dbReference type="GO" id="GO:0016758">
    <property type="term" value="F:hexosyltransferase activity"/>
    <property type="evidence" value="ECO:0007669"/>
    <property type="project" value="TreeGrafter"/>
</dbReference>
<keyword evidence="2" id="KW-0808">Transferase</keyword>
<evidence type="ECO:0000256" key="2">
    <source>
        <dbReference type="ARBA" id="ARBA00022679"/>
    </source>
</evidence>
<dbReference type="CDD" id="cd03801">
    <property type="entry name" value="GT4_PimA-like"/>
    <property type="match status" value="1"/>
</dbReference>
<dbReference type="PANTHER" id="PTHR45947:SF3">
    <property type="entry name" value="SULFOQUINOVOSYL TRANSFERASE SQD2"/>
    <property type="match status" value="1"/>
</dbReference>
<dbReference type="InterPro" id="IPR028098">
    <property type="entry name" value="Glyco_trans_4-like_N"/>
</dbReference>
<dbReference type="Pfam" id="PF13692">
    <property type="entry name" value="Glyco_trans_1_4"/>
    <property type="match status" value="1"/>
</dbReference>
<dbReference type="eggNOG" id="COG0438">
    <property type="taxonomic scope" value="Bacteria"/>
</dbReference>
<proteinExistence type="predicted"/>
<evidence type="ECO:0000313" key="5">
    <source>
        <dbReference type="Proteomes" id="UP000022835"/>
    </source>
</evidence>
<dbReference type="STRING" id="1440774.Y900_001830"/>
<dbReference type="Proteomes" id="UP000022835">
    <property type="component" value="Unassembled WGS sequence"/>
</dbReference>
<dbReference type="InterPro" id="IPR050194">
    <property type="entry name" value="Glycosyltransferase_grp1"/>
</dbReference>
<evidence type="ECO:0000256" key="1">
    <source>
        <dbReference type="ARBA" id="ARBA00022676"/>
    </source>
</evidence>
<dbReference type="GO" id="GO:0008610">
    <property type="term" value="P:lipid biosynthetic process"/>
    <property type="evidence" value="ECO:0007669"/>
    <property type="project" value="UniProtKB-ARBA"/>
</dbReference>
<sequence>MRIGMVCPYSFDVPGGVQSHILQLAEVMRERGHEVSVLAPSSPHVQLPEYVVSGGKAVPIPYNGSVARLRFGPATHRQVKKWLAQGDFDVLHLHEPNAPSLSMLALQAAEGPIVATFHTSTTKSLTLSVFQGILRPYHEKIVGRIAVSDLARRWQMEALGSDAVEIPNGVDVAALASAPRLDGYPRPGKTVLFLGRFDEPRKGMAVLIGALPRLVERFADVEILIVGRGDEDKLREECGELAGHLRFLGQVDDAEKAAALRSADVYCAPHTGGESFGIVLVEAMAAGTPVVASNLDAFRRVLLDGKAGLLVPVDDSAAMADALIELLDDESLRARYVKAADVAVRRYDWPVVADQIMRVYETVAGAGIKVQVAGSAGRNEATRGLG</sequence>